<dbReference type="InterPro" id="IPR036850">
    <property type="entry name" value="NDK-like_dom_sf"/>
</dbReference>
<reference evidence="6 7" key="1">
    <citation type="journal article" date="2017" name="Mol. Ecol.">
        <title>Comparative and population genomic landscape of Phellinus noxius: A hypervariable fungus causing root rot in trees.</title>
        <authorList>
            <person name="Chung C.L."/>
            <person name="Lee T.J."/>
            <person name="Akiba M."/>
            <person name="Lee H.H."/>
            <person name="Kuo T.H."/>
            <person name="Liu D."/>
            <person name="Ke H.M."/>
            <person name="Yokoi T."/>
            <person name="Roa M.B."/>
            <person name="Lu M.J."/>
            <person name="Chang Y.Y."/>
            <person name="Ann P.J."/>
            <person name="Tsai J.N."/>
            <person name="Chen C.Y."/>
            <person name="Tzean S.S."/>
            <person name="Ota Y."/>
            <person name="Hattori T."/>
            <person name="Sahashi N."/>
            <person name="Liou R.F."/>
            <person name="Kikuchi T."/>
            <person name="Tsai I.J."/>
        </authorList>
    </citation>
    <scope>NUCLEOTIDE SEQUENCE [LARGE SCALE GENOMIC DNA]</scope>
    <source>
        <strain evidence="6 7">FFPRI411160</strain>
    </source>
</reference>
<comment type="similarity">
    <text evidence="1 3">Belongs to the NDK family.</text>
</comment>
<evidence type="ECO:0000256" key="1">
    <source>
        <dbReference type="ARBA" id="ARBA00008142"/>
    </source>
</evidence>
<keyword evidence="7" id="KW-1185">Reference proteome</keyword>
<feature type="region of interest" description="Disordered" evidence="4">
    <location>
        <begin position="374"/>
        <end position="421"/>
    </location>
</feature>
<proteinExistence type="inferred from homology"/>
<dbReference type="AlphaFoldDB" id="A0A286UBH1"/>
<dbReference type="STRING" id="2282107.A0A286UBH1"/>
<comment type="caution">
    <text evidence="3">Lacks conserved residue(s) required for the propagation of feature annotation.</text>
</comment>
<feature type="region of interest" description="Disordered" evidence="4">
    <location>
        <begin position="547"/>
        <end position="567"/>
    </location>
</feature>
<dbReference type="EMBL" id="NBII01000007">
    <property type="protein sequence ID" value="PAV16920.1"/>
    <property type="molecule type" value="Genomic_DNA"/>
</dbReference>
<feature type="region of interest" description="Disordered" evidence="4">
    <location>
        <begin position="280"/>
        <end position="338"/>
    </location>
</feature>
<evidence type="ECO:0000256" key="2">
    <source>
        <dbReference type="ARBA" id="ARBA00017632"/>
    </source>
</evidence>
<feature type="compositionally biased region" description="Low complexity" evidence="4">
    <location>
        <begin position="203"/>
        <end position="228"/>
    </location>
</feature>
<dbReference type="Gene3D" id="3.30.70.141">
    <property type="entry name" value="Nucleoside diphosphate kinase-like domain"/>
    <property type="match status" value="1"/>
</dbReference>
<organism evidence="6 7">
    <name type="scientific">Pyrrhoderma noxium</name>
    <dbReference type="NCBI Taxonomy" id="2282107"/>
    <lineage>
        <taxon>Eukaryota</taxon>
        <taxon>Fungi</taxon>
        <taxon>Dikarya</taxon>
        <taxon>Basidiomycota</taxon>
        <taxon>Agaricomycotina</taxon>
        <taxon>Agaricomycetes</taxon>
        <taxon>Hymenochaetales</taxon>
        <taxon>Hymenochaetaceae</taxon>
        <taxon>Pyrrhoderma</taxon>
    </lineage>
</organism>
<protein>
    <recommendedName>
        <fullName evidence="2">Nucleoside diphosphate kinase</fullName>
    </recommendedName>
</protein>
<feature type="compositionally biased region" description="Gly residues" evidence="4">
    <location>
        <begin position="391"/>
        <end position="413"/>
    </location>
</feature>
<dbReference type="PANTHER" id="PTHR46161">
    <property type="entry name" value="NUCLEOSIDE DIPHOSPHATE KINASE"/>
    <property type="match status" value="1"/>
</dbReference>
<feature type="compositionally biased region" description="Low complexity" evidence="4">
    <location>
        <begin position="181"/>
        <end position="191"/>
    </location>
</feature>
<comment type="caution">
    <text evidence="6">The sequence shown here is derived from an EMBL/GenBank/DDBJ whole genome shotgun (WGS) entry which is preliminary data.</text>
</comment>
<gene>
    <name evidence="6" type="ORF">PNOK_0698400</name>
</gene>
<dbReference type="SMART" id="SM00562">
    <property type="entry name" value="NDK"/>
    <property type="match status" value="1"/>
</dbReference>
<dbReference type="GO" id="GO:1902176">
    <property type="term" value="P:negative regulation of oxidative stress-induced intrinsic apoptotic signaling pathway"/>
    <property type="evidence" value="ECO:0007669"/>
    <property type="project" value="TreeGrafter"/>
</dbReference>
<evidence type="ECO:0000313" key="6">
    <source>
        <dbReference type="EMBL" id="PAV16920.1"/>
    </source>
</evidence>
<dbReference type="SUPFAM" id="SSF54919">
    <property type="entry name" value="Nucleoside diphosphate kinase, NDK"/>
    <property type="match status" value="1"/>
</dbReference>
<evidence type="ECO:0000256" key="3">
    <source>
        <dbReference type="PROSITE-ProRule" id="PRU00706"/>
    </source>
</evidence>
<dbReference type="GO" id="GO:0003341">
    <property type="term" value="P:cilium movement"/>
    <property type="evidence" value="ECO:0007669"/>
    <property type="project" value="TreeGrafter"/>
</dbReference>
<dbReference type="Proteomes" id="UP000217199">
    <property type="component" value="Unassembled WGS sequence"/>
</dbReference>
<dbReference type="InParanoid" id="A0A286UBH1"/>
<evidence type="ECO:0000259" key="5">
    <source>
        <dbReference type="SMART" id="SM00562"/>
    </source>
</evidence>
<feature type="region of interest" description="Disordered" evidence="4">
    <location>
        <begin position="142"/>
        <end position="256"/>
    </location>
</feature>
<evidence type="ECO:0000313" key="7">
    <source>
        <dbReference type="Proteomes" id="UP000217199"/>
    </source>
</evidence>
<name>A0A286UBH1_9AGAM</name>
<dbReference type="PROSITE" id="PS51374">
    <property type="entry name" value="NDPK_LIKE"/>
    <property type="match status" value="1"/>
</dbReference>
<evidence type="ECO:0000256" key="4">
    <source>
        <dbReference type="SAM" id="MobiDB-lite"/>
    </source>
</evidence>
<dbReference type="OrthoDB" id="2162449at2759"/>
<dbReference type="PANTHER" id="PTHR46161:SF1">
    <property type="entry name" value="NUCLEOSIDE DIPHOSPHATE KINASE HOMOLOG 5"/>
    <property type="match status" value="1"/>
</dbReference>
<feature type="compositionally biased region" description="Low complexity" evidence="4">
    <location>
        <begin position="486"/>
        <end position="529"/>
    </location>
</feature>
<feature type="domain" description="Nucleoside diphosphate kinase-like" evidence="5">
    <location>
        <begin position="16"/>
        <end position="149"/>
    </location>
</feature>
<feature type="compositionally biased region" description="Basic and acidic residues" evidence="4">
    <location>
        <begin position="452"/>
        <end position="462"/>
    </location>
</feature>
<feature type="compositionally biased region" description="Polar residues" evidence="4">
    <location>
        <begin position="229"/>
        <end position="248"/>
    </location>
</feature>
<dbReference type="Pfam" id="PF00334">
    <property type="entry name" value="NDK"/>
    <property type="match status" value="1"/>
</dbReference>
<sequence>MSGSSTPTTDEPRMRITRTVAIIKNHALKYRLTIERRIEEAGFEIVKERQMEFADNSDKEFLDELFGIDSDSLFEGPVWVYVLERRRAVEVWKTLMGEPDPVKARESSPNSLRALFGITSAQNAVMGSPNTDTAEEQISCLFQSSPPFPPHDPEDDDLIDGLHNQMGYNSLHHEGEHHNNHNSNNLSASASNDEDEDWQSQETTVLSPSSSQLSSSAHLTSPASSTTTNITRSPFSSLSKKTGGNPTPTLVPFKARPVPKTTLVPDISPRTTRAASLRAGIAFPQSPSRAATTNGNGGVNGGRGGDRPSSGTSTPINGTPERIRRQRTKEEQKQAFMDVPGHKRSTVIHVASTAAPAIAPRMSRAASLRLGLKVESPAPRMRSSRSDGSAAGTGLGARSGLGSGLGAGAGAGEGRTSRPASMIFEGVPGHKRRETIAVASVQAPTVAPRTNKSAELRAKKDGAAPPPSSFMFRGPTAPKTPGGLGLSRPSSSLGSSRPASSLSRSTSSLGVNGNGNGTTPNTQATTGVVKAPSIEPRLNRSAMLRAKAGGTGASPVAAANRRRSMFV</sequence>
<feature type="region of interest" description="Disordered" evidence="4">
    <location>
        <begin position="439"/>
        <end position="531"/>
    </location>
</feature>
<dbReference type="GO" id="GO:0005929">
    <property type="term" value="C:cilium"/>
    <property type="evidence" value="ECO:0007669"/>
    <property type="project" value="TreeGrafter"/>
</dbReference>
<accession>A0A286UBH1</accession>
<dbReference type="InterPro" id="IPR034907">
    <property type="entry name" value="NDK-like_dom"/>
</dbReference>